<reference evidence="1 2" key="2">
    <citation type="submission" date="2016-06" db="EMBL/GenBank/DDBJ databases">
        <title>Pedobacter psychrophilus sp. nov., isolated from Antarctic fragmentary rock.</title>
        <authorList>
            <person name="Svec P."/>
        </authorList>
    </citation>
    <scope>NUCLEOTIDE SEQUENCE [LARGE SCALE GENOMIC DNA]</scope>
    <source>
        <strain evidence="1 2">CCM 8644</strain>
    </source>
</reference>
<organism evidence="1 2">
    <name type="scientific">Pedobacter psychrophilus</name>
    <dbReference type="NCBI Taxonomy" id="1826909"/>
    <lineage>
        <taxon>Bacteria</taxon>
        <taxon>Pseudomonadati</taxon>
        <taxon>Bacteroidota</taxon>
        <taxon>Sphingobacteriia</taxon>
        <taxon>Sphingobacteriales</taxon>
        <taxon>Sphingobacteriaceae</taxon>
        <taxon>Pedobacter</taxon>
    </lineage>
</organism>
<protein>
    <submittedName>
        <fullName evidence="1">Uncharacterized protein</fullName>
    </submittedName>
</protein>
<evidence type="ECO:0000313" key="1">
    <source>
        <dbReference type="EMBL" id="OAQ42304.1"/>
    </source>
</evidence>
<sequence>MLFELGLMVVKHAPFVQQPKLKTAILAKYNPSAPISKSLAYIASMIIAMPIASLMKRINDQFLSILFFMFL</sequence>
<reference evidence="1 2" key="1">
    <citation type="submission" date="2016-04" db="EMBL/GenBank/DDBJ databases">
        <authorList>
            <person name="Evans L.H."/>
            <person name="Alamgir A."/>
            <person name="Owens N."/>
            <person name="Weber N.D."/>
            <person name="Virtaneva K."/>
            <person name="Barbian K."/>
            <person name="Babar A."/>
            <person name="Rosenke K."/>
        </authorList>
    </citation>
    <scope>NUCLEOTIDE SEQUENCE [LARGE SCALE GENOMIC DNA]</scope>
    <source>
        <strain evidence="1 2">CCM 8644</strain>
    </source>
</reference>
<dbReference type="STRING" id="1826909.A5893_04110"/>
<comment type="caution">
    <text evidence="1">The sequence shown here is derived from an EMBL/GenBank/DDBJ whole genome shotgun (WGS) entry which is preliminary data.</text>
</comment>
<gene>
    <name evidence="1" type="ORF">A5893_04110</name>
</gene>
<accession>A0A179DMZ2</accession>
<dbReference type="EMBL" id="LWHJ01000011">
    <property type="protein sequence ID" value="OAQ42304.1"/>
    <property type="molecule type" value="Genomic_DNA"/>
</dbReference>
<name>A0A179DMZ2_9SPHI</name>
<dbReference type="AlphaFoldDB" id="A0A179DMZ2"/>
<dbReference type="Proteomes" id="UP000078459">
    <property type="component" value="Unassembled WGS sequence"/>
</dbReference>
<proteinExistence type="predicted"/>
<keyword evidence="2" id="KW-1185">Reference proteome</keyword>
<evidence type="ECO:0000313" key="2">
    <source>
        <dbReference type="Proteomes" id="UP000078459"/>
    </source>
</evidence>